<dbReference type="Pfam" id="PF25921">
    <property type="entry name" value="DUF7967"/>
    <property type="match status" value="1"/>
</dbReference>
<name>A0A1H3Z592_9EURY</name>
<reference evidence="3 4" key="1">
    <citation type="submission" date="2016-10" db="EMBL/GenBank/DDBJ databases">
        <authorList>
            <person name="de Groot N.N."/>
        </authorList>
    </citation>
    <scope>NUCLEOTIDE SEQUENCE [LARGE SCALE GENOMIC DNA]</scope>
    <source>
        <strain evidence="3 4">CGMCC 1.8712</strain>
    </source>
</reference>
<evidence type="ECO:0000256" key="1">
    <source>
        <dbReference type="SAM" id="MobiDB-lite"/>
    </source>
</evidence>
<protein>
    <recommendedName>
        <fullName evidence="2">DUF7967 domain-containing protein</fullName>
    </recommendedName>
</protein>
<proteinExistence type="predicted"/>
<dbReference type="RefSeq" id="WP_092634818.1">
    <property type="nucleotide sequence ID" value="NZ_FNQT01000003.1"/>
</dbReference>
<dbReference type="Proteomes" id="UP000236755">
    <property type="component" value="Unassembled WGS sequence"/>
</dbReference>
<gene>
    <name evidence="3" type="ORF">SAMN04488065_2165</name>
</gene>
<evidence type="ECO:0000259" key="2">
    <source>
        <dbReference type="Pfam" id="PF25921"/>
    </source>
</evidence>
<evidence type="ECO:0000313" key="4">
    <source>
        <dbReference type="Proteomes" id="UP000236755"/>
    </source>
</evidence>
<evidence type="ECO:0000313" key="3">
    <source>
        <dbReference type="EMBL" id="SEA18856.1"/>
    </source>
</evidence>
<accession>A0A1H3Z592</accession>
<organism evidence="3 4">
    <name type="scientific">Haloplanus vescus</name>
    <dbReference type="NCBI Taxonomy" id="555874"/>
    <lineage>
        <taxon>Archaea</taxon>
        <taxon>Methanobacteriati</taxon>
        <taxon>Methanobacteriota</taxon>
        <taxon>Stenosarchaea group</taxon>
        <taxon>Halobacteria</taxon>
        <taxon>Halobacteriales</taxon>
        <taxon>Haloferacaceae</taxon>
        <taxon>Haloplanus</taxon>
    </lineage>
</organism>
<dbReference type="EMBL" id="FNQT01000003">
    <property type="protein sequence ID" value="SEA18856.1"/>
    <property type="molecule type" value="Genomic_DNA"/>
</dbReference>
<keyword evidence="4" id="KW-1185">Reference proteome</keyword>
<dbReference type="InterPro" id="IPR058273">
    <property type="entry name" value="DUF7967"/>
</dbReference>
<dbReference type="AlphaFoldDB" id="A0A1H3Z592"/>
<sequence length="88" mass="10078">MAETERLWLVERTYDDKGLISLAYATTDGTLARRMERAPIAVERSGGVTAAVEAERDELTAVEDEDRRERYAHEATRMAERHDPDERV</sequence>
<dbReference type="STRING" id="555874.SAMN04488065_2165"/>
<feature type="region of interest" description="Disordered" evidence="1">
    <location>
        <begin position="60"/>
        <end position="88"/>
    </location>
</feature>
<dbReference type="OrthoDB" id="156620at2157"/>
<feature type="domain" description="DUF7967" evidence="2">
    <location>
        <begin position="1"/>
        <end position="88"/>
    </location>
</feature>